<proteinExistence type="inferred from homology"/>
<dbReference type="NCBIfam" id="NF005559">
    <property type="entry name" value="PRK07231.1"/>
    <property type="match status" value="1"/>
</dbReference>
<comment type="similarity">
    <text evidence="1 2">Belongs to the short-chain dehydrogenases/reductases (SDR) family.</text>
</comment>
<dbReference type="EMBL" id="JAGGKV010000015">
    <property type="protein sequence ID" value="MBP1965608.1"/>
    <property type="molecule type" value="Genomic_DNA"/>
</dbReference>
<dbReference type="GO" id="GO:0004316">
    <property type="term" value="F:3-oxoacyl-[acyl-carrier-protein] reductase (NADPH) activity"/>
    <property type="evidence" value="ECO:0007669"/>
    <property type="project" value="UniProtKB-EC"/>
</dbReference>
<dbReference type="Gene3D" id="3.40.50.720">
    <property type="entry name" value="NAD(P)-binding Rossmann-like Domain"/>
    <property type="match status" value="1"/>
</dbReference>
<evidence type="ECO:0000256" key="2">
    <source>
        <dbReference type="RuleBase" id="RU000363"/>
    </source>
</evidence>
<dbReference type="PROSITE" id="PS00061">
    <property type="entry name" value="ADH_SHORT"/>
    <property type="match status" value="1"/>
</dbReference>
<organism evidence="3 4">
    <name type="scientific">Paenibacillus aceris</name>
    <dbReference type="NCBI Taxonomy" id="869555"/>
    <lineage>
        <taxon>Bacteria</taxon>
        <taxon>Bacillati</taxon>
        <taxon>Bacillota</taxon>
        <taxon>Bacilli</taxon>
        <taxon>Bacillales</taxon>
        <taxon>Paenibacillaceae</taxon>
        <taxon>Paenibacillus</taxon>
    </lineage>
</organism>
<keyword evidence="4" id="KW-1185">Reference proteome</keyword>
<evidence type="ECO:0000256" key="1">
    <source>
        <dbReference type="ARBA" id="ARBA00006484"/>
    </source>
</evidence>
<evidence type="ECO:0000313" key="4">
    <source>
        <dbReference type="Proteomes" id="UP001519344"/>
    </source>
</evidence>
<dbReference type="PANTHER" id="PTHR42879:SF2">
    <property type="entry name" value="3-OXOACYL-[ACYL-CARRIER-PROTEIN] REDUCTASE FABG"/>
    <property type="match status" value="1"/>
</dbReference>
<dbReference type="PANTHER" id="PTHR42879">
    <property type="entry name" value="3-OXOACYL-(ACYL-CARRIER-PROTEIN) REDUCTASE"/>
    <property type="match status" value="1"/>
</dbReference>
<dbReference type="Pfam" id="PF00106">
    <property type="entry name" value="adh_short"/>
    <property type="match status" value="1"/>
</dbReference>
<sequence>MMMKDRVAIITGATRGIGKAILYRFAEEGATVVGVYANNDQMAQTIQEDLRSKGVKVTFFKGSITDQGFIRQLMEQIITEYGSIDILINNAGIVADNFSSQMLLDEWNRVFRTNFEGTYCCSKEVIPYMERNGSGKIVNVISVTGVLGREAQTNYGASKGSIIGLTRMLARRYASKGIYVNAIAPGMINTEMIGHVPTDKLDNFLLHTDMKRLGEPREIADSVLFLASTMSDYIAGSVLKVDGGFIR</sequence>
<name>A0ABS4I3X2_9BACL</name>
<dbReference type="InterPro" id="IPR036291">
    <property type="entry name" value="NAD(P)-bd_dom_sf"/>
</dbReference>
<dbReference type="InterPro" id="IPR002347">
    <property type="entry name" value="SDR_fam"/>
</dbReference>
<dbReference type="Proteomes" id="UP001519344">
    <property type="component" value="Unassembled WGS sequence"/>
</dbReference>
<dbReference type="NCBIfam" id="NF009466">
    <property type="entry name" value="PRK12826.1-2"/>
    <property type="match status" value="1"/>
</dbReference>
<keyword evidence="3" id="KW-0560">Oxidoreductase</keyword>
<protein>
    <submittedName>
        <fullName evidence="3">3-oxoacyl-[acyl-carrier protein] reductase</fullName>
        <ecNumber evidence="3">1.1.1.100</ecNumber>
    </submittedName>
</protein>
<dbReference type="InterPro" id="IPR020904">
    <property type="entry name" value="Sc_DH/Rdtase_CS"/>
</dbReference>
<dbReference type="PRINTS" id="PR00081">
    <property type="entry name" value="GDHRDH"/>
</dbReference>
<gene>
    <name evidence="3" type="ORF">J2Z65_004853</name>
</gene>
<dbReference type="EC" id="1.1.1.100" evidence="3"/>
<comment type="caution">
    <text evidence="3">The sequence shown here is derived from an EMBL/GenBank/DDBJ whole genome shotgun (WGS) entry which is preliminary data.</text>
</comment>
<reference evidence="3 4" key="1">
    <citation type="submission" date="2021-03" db="EMBL/GenBank/DDBJ databases">
        <title>Genomic Encyclopedia of Type Strains, Phase IV (KMG-IV): sequencing the most valuable type-strain genomes for metagenomic binning, comparative biology and taxonomic classification.</title>
        <authorList>
            <person name="Goeker M."/>
        </authorList>
    </citation>
    <scope>NUCLEOTIDE SEQUENCE [LARGE SCALE GENOMIC DNA]</scope>
    <source>
        <strain evidence="3 4">DSM 24950</strain>
    </source>
</reference>
<evidence type="ECO:0000313" key="3">
    <source>
        <dbReference type="EMBL" id="MBP1965608.1"/>
    </source>
</evidence>
<dbReference type="RefSeq" id="WP_167059319.1">
    <property type="nucleotide sequence ID" value="NZ_JAAOZR010000023.1"/>
</dbReference>
<dbReference type="InterPro" id="IPR050259">
    <property type="entry name" value="SDR"/>
</dbReference>
<dbReference type="SUPFAM" id="SSF51735">
    <property type="entry name" value="NAD(P)-binding Rossmann-fold domains"/>
    <property type="match status" value="1"/>
</dbReference>
<dbReference type="PRINTS" id="PR00080">
    <property type="entry name" value="SDRFAMILY"/>
</dbReference>
<accession>A0ABS4I3X2</accession>